<dbReference type="EMBL" id="FZNN01000017">
    <property type="protein sequence ID" value="SNR70353.1"/>
    <property type="molecule type" value="Genomic_DNA"/>
</dbReference>
<dbReference type="Proteomes" id="UP000198417">
    <property type="component" value="Unassembled WGS sequence"/>
</dbReference>
<evidence type="ECO:0000313" key="1">
    <source>
        <dbReference type="EMBL" id="SNR70353.1"/>
    </source>
</evidence>
<proteinExistence type="predicted"/>
<reference evidence="1 2" key="1">
    <citation type="submission" date="2017-06" db="EMBL/GenBank/DDBJ databases">
        <authorList>
            <person name="Kim H.J."/>
            <person name="Triplett B.A."/>
        </authorList>
    </citation>
    <scope>NUCLEOTIDE SEQUENCE [LARGE SCALE GENOMIC DNA]</scope>
    <source>
        <strain evidence="1 2">DSM 29052</strain>
    </source>
</reference>
<gene>
    <name evidence="1" type="ORF">SAMN06265370_11716</name>
</gene>
<protein>
    <submittedName>
        <fullName evidence="1">Uncharacterized protein</fullName>
    </submittedName>
</protein>
<evidence type="ECO:0000313" key="2">
    <source>
        <dbReference type="Proteomes" id="UP000198417"/>
    </source>
</evidence>
<name>A0A238YIC8_9RHOB</name>
<keyword evidence="2" id="KW-1185">Reference proteome</keyword>
<sequence length="119" mass="13364">MRVGRHEPPILESADKQVRVIVDGAYGERAPEKASEMLYANAMREAGSVLPRLHDHEERAVSMWSWVLGGLDAERHEASLMMVFCFRGRISLTTAERGARIMLPGGEALEGPRYIWCIL</sequence>
<dbReference type="AlphaFoldDB" id="A0A238YIC8"/>
<organism evidence="1 2">
    <name type="scientific">Puniceibacterium sediminis</name>
    <dbReference type="NCBI Taxonomy" id="1608407"/>
    <lineage>
        <taxon>Bacteria</taxon>
        <taxon>Pseudomonadati</taxon>
        <taxon>Pseudomonadota</taxon>
        <taxon>Alphaproteobacteria</taxon>
        <taxon>Rhodobacterales</taxon>
        <taxon>Paracoccaceae</taxon>
        <taxon>Puniceibacterium</taxon>
    </lineage>
</organism>
<accession>A0A238YIC8</accession>